<feature type="domain" description="Flagellin C-terminal" evidence="6">
    <location>
        <begin position="312"/>
        <end position="395"/>
    </location>
</feature>
<dbReference type="Pfam" id="PF00700">
    <property type="entry name" value="Flagellin_C"/>
    <property type="match status" value="1"/>
</dbReference>
<gene>
    <name evidence="7" type="ORF">KS419_08420</name>
</gene>
<comment type="function">
    <text evidence="4">Flagellin is the subunit protein which polymerizes to form the filaments of bacterial flagella.</text>
</comment>
<evidence type="ECO:0000313" key="7">
    <source>
        <dbReference type="EMBL" id="MBU9711758.1"/>
    </source>
</evidence>
<keyword evidence="7" id="KW-0282">Flagellum</keyword>
<reference evidence="7 8" key="1">
    <citation type="submission" date="2021-06" db="EMBL/GenBank/DDBJ databases">
        <title>Bacillus sp. RD4P76, an endophyte from a halophyte.</title>
        <authorList>
            <person name="Sun J.-Q."/>
        </authorList>
    </citation>
    <scope>NUCLEOTIDE SEQUENCE [LARGE SCALE GENOMIC DNA]</scope>
    <source>
        <strain evidence="7 8">CGMCC 1.15917</strain>
    </source>
</reference>
<feature type="domain" description="Flagellin N-terminal" evidence="5">
    <location>
        <begin position="3"/>
        <end position="138"/>
    </location>
</feature>
<keyword evidence="3 4" id="KW-0975">Bacterial flagellum</keyword>
<evidence type="ECO:0000256" key="2">
    <source>
        <dbReference type="ARBA" id="ARBA00020110"/>
    </source>
</evidence>
<dbReference type="InterPro" id="IPR046358">
    <property type="entry name" value="Flagellin_C"/>
</dbReference>
<dbReference type="InterPro" id="IPR001492">
    <property type="entry name" value="Flagellin"/>
</dbReference>
<name>A0ABS6JHD7_9BACI</name>
<proteinExistence type="inferred from homology"/>
<dbReference type="PANTHER" id="PTHR42792:SF2">
    <property type="entry name" value="FLAGELLIN"/>
    <property type="match status" value="1"/>
</dbReference>
<evidence type="ECO:0000259" key="5">
    <source>
        <dbReference type="Pfam" id="PF00669"/>
    </source>
</evidence>
<evidence type="ECO:0000256" key="1">
    <source>
        <dbReference type="ARBA" id="ARBA00005709"/>
    </source>
</evidence>
<sequence length="396" mass="42028">MIINNNIPALNTFRQMGVNQANGQKAMEKLASGLRINKAGDDAAGLSISEKMRSQIRGLDQAARNAQDGISMIQTAEGALNEVHSIAQRMRELAVQGANDTNNDSDRAAILDELNELETEINRISKTTEFNGKKLLNGDLSAKVDASSDVKVGVTAGGTAVVSSLDVSRALADETYTISTNETDGTITLTRESDDVSQKLSLSALTAESTTFDFNELGVSFSVTGTATVANLHTALNDQDIVTATGDSSAAFLIGTTGGADQTISIAFDKYDASTIGNITSNDGSDTIDDAIDKLQAADGLNKANFENLVSTMDRSIEDISKQRSLLGASQNRLEHTISNLNMSSENLQAAESRIRDVDMAREVMEMTKNNILSQASQAMLAQANQAPQAVLQLLG</sequence>
<keyword evidence="8" id="KW-1185">Reference proteome</keyword>
<dbReference type="RefSeq" id="WP_217065795.1">
    <property type="nucleotide sequence ID" value="NZ_JAHQCS010000083.1"/>
</dbReference>
<evidence type="ECO:0000256" key="4">
    <source>
        <dbReference type="RuleBase" id="RU362073"/>
    </source>
</evidence>
<accession>A0ABS6JHD7</accession>
<keyword evidence="7" id="KW-0966">Cell projection</keyword>
<dbReference type="PANTHER" id="PTHR42792">
    <property type="entry name" value="FLAGELLIN"/>
    <property type="match status" value="1"/>
</dbReference>
<keyword evidence="4" id="KW-0964">Secreted</keyword>
<dbReference type="Proteomes" id="UP000784880">
    <property type="component" value="Unassembled WGS sequence"/>
</dbReference>
<dbReference type="EMBL" id="JAHQCS010000083">
    <property type="protein sequence ID" value="MBU9711758.1"/>
    <property type="molecule type" value="Genomic_DNA"/>
</dbReference>
<evidence type="ECO:0000256" key="3">
    <source>
        <dbReference type="ARBA" id="ARBA00023143"/>
    </source>
</evidence>
<keyword evidence="7" id="KW-0969">Cilium</keyword>
<comment type="subcellular location">
    <subcellularLocation>
        <location evidence="4">Secreted</location>
    </subcellularLocation>
    <subcellularLocation>
        <location evidence="4">Bacterial flagellum</location>
    </subcellularLocation>
</comment>
<protein>
    <recommendedName>
        <fullName evidence="2 4">Flagellin</fullName>
    </recommendedName>
</protein>
<comment type="caution">
    <text evidence="7">The sequence shown here is derived from an EMBL/GenBank/DDBJ whole genome shotgun (WGS) entry which is preliminary data.</text>
</comment>
<comment type="similarity">
    <text evidence="1 4">Belongs to the bacterial flagellin family.</text>
</comment>
<dbReference type="Pfam" id="PF00669">
    <property type="entry name" value="Flagellin_N"/>
    <property type="match status" value="1"/>
</dbReference>
<evidence type="ECO:0000259" key="6">
    <source>
        <dbReference type="Pfam" id="PF00700"/>
    </source>
</evidence>
<organism evidence="7 8">
    <name type="scientific">Evansella tamaricis</name>
    <dbReference type="NCBI Taxonomy" id="2069301"/>
    <lineage>
        <taxon>Bacteria</taxon>
        <taxon>Bacillati</taxon>
        <taxon>Bacillota</taxon>
        <taxon>Bacilli</taxon>
        <taxon>Bacillales</taxon>
        <taxon>Bacillaceae</taxon>
        <taxon>Evansella</taxon>
    </lineage>
</organism>
<evidence type="ECO:0000313" key="8">
    <source>
        <dbReference type="Proteomes" id="UP000784880"/>
    </source>
</evidence>
<dbReference type="InterPro" id="IPR001029">
    <property type="entry name" value="Flagellin_N"/>
</dbReference>